<evidence type="ECO:0000313" key="1">
    <source>
        <dbReference type="EMBL" id="KAK7338730.1"/>
    </source>
</evidence>
<accession>A0AAN9LMC6</accession>
<organism evidence="1 2">
    <name type="scientific">Canavalia gladiata</name>
    <name type="common">Sword bean</name>
    <name type="synonym">Dolichos gladiatus</name>
    <dbReference type="NCBI Taxonomy" id="3824"/>
    <lineage>
        <taxon>Eukaryota</taxon>
        <taxon>Viridiplantae</taxon>
        <taxon>Streptophyta</taxon>
        <taxon>Embryophyta</taxon>
        <taxon>Tracheophyta</taxon>
        <taxon>Spermatophyta</taxon>
        <taxon>Magnoliopsida</taxon>
        <taxon>eudicotyledons</taxon>
        <taxon>Gunneridae</taxon>
        <taxon>Pentapetalae</taxon>
        <taxon>rosids</taxon>
        <taxon>fabids</taxon>
        <taxon>Fabales</taxon>
        <taxon>Fabaceae</taxon>
        <taxon>Papilionoideae</taxon>
        <taxon>50 kb inversion clade</taxon>
        <taxon>NPAAA clade</taxon>
        <taxon>indigoferoid/millettioid clade</taxon>
        <taxon>Phaseoleae</taxon>
        <taxon>Canavalia</taxon>
    </lineage>
</organism>
<name>A0AAN9LMC6_CANGL</name>
<keyword evidence="2" id="KW-1185">Reference proteome</keyword>
<gene>
    <name evidence="1" type="ORF">VNO77_19360</name>
</gene>
<proteinExistence type="predicted"/>
<dbReference type="Proteomes" id="UP001367508">
    <property type="component" value="Unassembled WGS sequence"/>
</dbReference>
<dbReference type="EMBL" id="JAYMYQ010000004">
    <property type="protein sequence ID" value="KAK7338730.1"/>
    <property type="molecule type" value="Genomic_DNA"/>
</dbReference>
<dbReference type="AlphaFoldDB" id="A0AAN9LMC6"/>
<comment type="caution">
    <text evidence="1">The sequence shown here is derived from an EMBL/GenBank/DDBJ whole genome shotgun (WGS) entry which is preliminary data.</text>
</comment>
<sequence>MYLPSARSHSLGQELEAWYYVCLSMQTTMQNLDLRQEDQISRDLRSLVGAQLYEKVLVISSTLISHVLLEAPMEQQNHTCSVDDHDQSDLVSEIARALAWRLVLILDVKGYHQVRCMGWLPKNKELLNQGICLPPEYLAPRGCLEMTSVSNSLLGFGLCSAADMHPTDSSSALLLILVKMQLYAPNRRGGGDQGVNAWKGVFQLSGLPVVESMRSLRSNAVK</sequence>
<reference evidence="1 2" key="1">
    <citation type="submission" date="2024-01" db="EMBL/GenBank/DDBJ databases">
        <title>The genomes of 5 underutilized Papilionoideae crops provide insights into root nodulation and disease resistanc.</title>
        <authorList>
            <person name="Jiang F."/>
        </authorList>
    </citation>
    <scope>NUCLEOTIDE SEQUENCE [LARGE SCALE GENOMIC DNA]</scope>
    <source>
        <strain evidence="1">LVBAO_FW01</strain>
        <tissue evidence="1">Leaves</tissue>
    </source>
</reference>
<protein>
    <submittedName>
        <fullName evidence="1">Uncharacterized protein</fullName>
    </submittedName>
</protein>
<evidence type="ECO:0000313" key="2">
    <source>
        <dbReference type="Proteomes" id="UP001367508"/>
    </source>
</evidence>